<dbReference type="AlphaFoldDB" id="A0A081NHL5"/>
<feature type="transmembrane region" description="Helical" evidence="8">
    <location>
        <begin position="7"/>
        <end position="27"/>
    </location>
</feature>
<feature type="transmembrane region" description="Helical" evidence="8">
    <location>
        <begin position="267"/>
        <end position="285"/>
    </location>
</feature>
<protein>
    <recommendedName>
        <fullName evidence="9">EamA domain-containing protein</fullName>
    </recommendedName>
</protein>
<dbReference type="PANTHER" id="PTHR32322">
    <property type="entry name" value="INNER MEMBRANE TRANSPORTER"/>
    <property type="match status" value="1"/>
</dbReference>
<evidence type="ECO:0000256" key="6">
    <source>
        <dbReference type="ARBA" id="ARBA00022989"/>
    </source>
</evidence>
<evidence type="ECO:0000256" key="4">
    <source>
        <dbReference type="ARBA" id="ARBA00022475"/>
    </source>
</evidence>
<dbReference type="Pfam" id="PF00892">
    <property type="entry name" value="EamA"/>
    <property type="match status" value="1"/>
</dbReference>
<keyword evidence="5 8" id="KW-0812">Transmembrane</keyword>
<evidence type="ECO:0000256" key="1">
    <source>
        <dbReference type="ARBA" id="ARBA00004651"/>
    </source>
</evidence>
<comment type="subcellular location">
    <subcellularLocation>
        <location evidence="1">Cell membrane</location>
        <topology evidence="1">Multi-pass membrane protein</topology>
    </subcellularLocation>
</comment>
<evidence type="ECO:0000313" key="10">
    <source>
        <dbReference type="EMBL" id="KEQ17938.1"/>
    </source>
</evidence>
<reference evidence="10 11" key="1">
    <citation type="submission" date="2014-06" db="EMBL/GenBank/DDBJ databases">
        <title>Whole Genome Sequences of Three Symbiotic Endozoicomonas Bacteria.</title>
        <authorList>
            <person name="Neave M.J."/>
            <person name="Apprill A."/>
            <person name="Voolstra C.R."/>
        </authorList>
    </citation>
    <scope>NUCLEOTIDE SEQUENCE [LARGE SCALE GENOMIC DNA]</scope>
    <source>
        <strain evidence="10 11">DSM 25634</strain>
    </source>
</reference>
<dbReference type="NCBIfam" id="TIGR00688">
    <property type="entry name" value="rarD"/>
    <property type="match status" value="1"/>
</dbReference>
<dbReference type="InterPro" id="IPR037185">
    <property type="entry name" value="EmrE-like"/>
</dbReference>
<evidence type="ECO:0000256" key="8">
    <source>
        <dbReference type="SAM" id="Phobius"/>
    </source>
</evidence>
<dbReference type="SUPFAM" id="SSF103481">
    <property type="entry name" value="Multidrug resistance efflux transporter EmrE"/>
    <property type="match status" value="2"/>
</dbReference>
<dbReference type="Proteomes" id="UP000028073">
    <property type="component" value="Unassembled WGS sequence"/>
</dbReference>
<dbReference type="EMBL" id="JOKH01000002">
    <property type="protein sequence ID" value="KEQ17938.1"/>
    <property type="molecule type" value="Genomic_DNA"/>
</dbReference>
<evidence type="ECO:0000259" key="9">
    <source>
        <dbReference type="Pfam" id="PF00892"/>
    </source>
</evidence>
<evidence type="ECO:0000256" key="2">
    <source>
        <dbReference type="ARBA" id="ARBA00007362"/>
    </source>
</evidence>
<dbReference type="GO" id="GO:0005886">
    <property type="term" value="C:plasma membrane"/>
    <property type="evidence" value="ECO:0007669"/>
    <property type="project" value="UniProtKB-SubCell"/>
</dbReference>
<gene>
    <name evidence="10" type="ORF">GZ78_09975</name>
</gene>
<sequence length="308" mass="33822">MSDQRDSSGFALGVMAFTIWGLAPIYFKALEHVPPLEILGHRVFWSVFLLLALLKITEQLPQLKQIFSSIRLSGALTLSAILVATNWLIFIWGVTNDRILETSLGYYINPLFNVLLGYLLLNEKLTPLKLIAVLLAAIAVIFQILALGIVPWVAFALATSFGLYGLVRKTTQVAAVPGLAFETLILLPVALGYFLWLYKTGDYSFQISDTHTSGLLALAGLVTTVPLVLFNLAAKKLTLTTIGILQYLGPSISFLVGLFIFKEAVTQAQLITFGLIWLALAIFTFDGMRKKPTNKPQAQNSTKTQTAE</sequence>
<feature type="transmembrane region" description="Helical" evidence="8">
    <location>
        <begin position="128"/>
        <end position="146"/>
    </location>
</feature>
<keyword evidence="11" id="KW-1185">Reference proteome</keyword>
<name>A0A081NHL5_9GAMM</name>
<evidence type="ECO:0000256" key="3">
    <source>
        <dbReference type="ARBA" id="ARBA00022448"/>
    </source>
</evidence>
<accession>A0A081NHL5</accession>
<dbReference type="PANTHER" id="PTHR32322:SF2">
    <property type="entry name" value="EAMA DOMAIN-CONTAINING PROTEIN"/>
    <property type="match status" value="1"/>
</dbReference>
<dbReference type="eggNOG" id="COG2962">
    <property type="taxonomic scope" value="Bacteria"/>
</dbReference>
<dbReference type="InterPro" id="IPR004626">
    <property type="entry name" value="RarD"/>
</dbReference>
<dbReference type="RefSeq" id="WP_034834909.1">
    <property type="nucleotide sequence ID" value="NZ_JOKH01000002.1"/>
</dbReference>
<evidence type="ECO:0000256" key="7">
    <source>
        <dbReference type="ARBA" id="ARBA00023136"/>
    </source>
</evidence>
<keyword evidence="3" id="KW-0813">Transport</keyword>
<proteinExistence type="inferred from homology"/>
<feature type="transmembrane region" description="Helical" evidence="8">
    <location>
        <begin position="69"/>
        <end position="92"/>
    </location>
</feature>
<dbReference type="InterPro" id="IPR050638">
    <property type="entry name" value="AA-Vitamin_Transporters"/>
</dbReference>
<comment type="similarity">
    <text evidence="2">Belongs to the EamA transporter family.</text>
</comment>
<evidence type="ECO:0000256" key="5">
    <source>
        <dbReference type="ARBA" id="ARBA00022692"/>
    </source>
</evidence>
<feature type="domain" description="EamA" evidence="9">
    <location>
        <begin position="8"/>
        <end position="142"/>
    </location>
</feature>
<feature type="transmembrane region" description="Helical" evidence="8">
    <location>
        <begin position="179"/>
        <end position="198"/>
    </location>
</feature>
<organism evidence="10 11">
    <name type="scientific">Endozoicomonas numazuensis</name>
    <dbReference type="NCBI Taxonomy" id="1137799"/>
    <lineage>
        <taxon>Bacteria</taxon>
        <taxon>Pseudomonadati</taxon>
        <taxon>Pseudomonadota</taxon>
        <taxon>Gammaproteobacteria</taxon>
        <taxon>Oceanospirillales</taxon>
        <taxon>Endozoicomonadaceae</taxon>
        <taxon>Endozoicomonas</taxon>
    </lineage>
</organism>
<evidence type="ECO:0000313" key="11">
    <source>
        <dbReference type="Proteomes" id="UP000028073"/>
    </source>
</evidence>
<feature type="transmembrane region" description="Helical" evidence="8">
    <location>
        <begin position="104"/>
        <end position="121"/>
    </location>
</feature>
<feature type="transmembrane region" description="Helical" evidence="8">
    <location>
        <begin position="210"/>
        <end position="230"/>
    </location>
</feature>
<keyword evidence="4" id="KW-1003">Cell membrane</keyword>
<feature type="transmembrane region" description="Helical" evidence="8">
    <location>
        <begin position="237"/>
        <end position="261"/>
    </location>
</feature>
<dbReference type="InterPro" id="IPR000620">
    <property type="entry name" value="EamA_dom"/>
</dbReference>
<keyword evidence="7 8" id="KW-0472">Membrane</keyword>
<keyword evidence="6 8" id="KW-1133">Transmembrane helix</keyword>
<comment type="caution">
    <text evidence="10">The sequence shown here is derived from an EMBL/GenBank/DDBJ whole genome shotgun (WGS) entry which is preliminary data.</text>
</comment>